<evidence type="ECO:0000256" key="8">
    <source>
        <dbReference type="SAM" id="Phobius"/>
    </source>
</evidence>
<comment type="subcellular location">
    <subcellularLocation>
        <location evidence="1">Membrane</location>
        <topology evidence="1">Multi-pass membrane protein</topology>
    </subcellularLocation>
</comment>
<dbReference type="AlphaFoldDB" id="A0A1F4NPK3"/>
<feature type="transmembrane region" description="Helical" evidence="8">
    <location>
        <begin position="156"/>
        <end position="176"/>
    </location>
</feature>
<evidence type="ECO:0000256" key="7">
    <source>
        <dbReference type="RuleBase" id="RU362091"/>
    </source>
</evidence>
<evidence type="ECO:0000256" key="3">
    <source>
        <dbReference type="ARBA" id="ARBA00022448"/>
    </source>
</evidence>
<evidence type="ECO:0000256" key="2">
    <source>
        <dbReference type="ARBA" id="ARBA00006434"/>
    </source>
</evidence>
<comment type="caution">
    <text evidence="9">The sequence shown here is derived from an EMBL/GenBank/DDBJ whole genome shotgun (WGS) entry which is preliminary data.</text>
</comment>
<feature type="transmembrane region" description="Helical" evidence="8">
    <location>
        <begin position="434"/>
        <end position="453"/>
    </location>
</feature>
<reference evidence="9 10" key="1">
    <citation type="journal article" date="2016" name="Nat. Commun.">
        <title>Thousands of microbial genomes shed light on interconnected biogeochemical processes in an aquifer system.</title>
        <authorList>
            <person name="Anantharaman K."/>
            <person name="Brown C.T."/>
            <person name="Hug L.A."/>
            <person name="Sharon I."/>
            <person name="Castelle C.J."/>
            <person name="Probst A.J."/>
            <person name="Thomas B.C."/>
            <person name="Singh A."/>
            <person name="Wilkins M.J."/>
            <person name="Karaoz U."/>
            <person name="Brodie E.L."/>
            <person name="Williams K.H."/>
            <person name="Hubbard S.S."/>
            <person name="Banfield J.F."/>
        </authorList>
    </citation>
    <scope>NUCLEOTIDE SEQUENCE [LARGE SCALE GENOMIC DNA]</scope>
</reference>
<organism evidence="9 10">
    <name type="scientific">candidate division Kazan bacterium RIFCSPLOWO2_01_FULL_45_19</name>
    <dbReference type="NCBI Taxonomy" id="1798538"/>
    <lineage>
        <taxon>Bacteria</taxon>
        <taxon>Bacteria division Kazan-3B-28</taxon>
    </lineage>
</organism>
<dbReference type="CDD" id="cd10322">
    <property type="entry name" value="SLC5sbd"/>
    <property type="match status" value="1"/>
</dbReference>
<feature type="transmembrane region" description="Helical" evidence="8">
    <location>
        <begin position="183"/>
        <end position="203"/>
    </location>
</feature>
<keyword evidence="6 8" id="KW-0472">Membrane</keyword>
<evidence type="ECO:0000256" key="5">
    <source>
        <dbReference type="ARBA" id="ARBA00022989"/>
    </source>
</evidence>
<name>A0A1F4NPK3_UNCK3</name>
<evidence type="ECO:0000256" key="4">
    <source>
        <dbReference type="ARBA" id="ARBA00022692"/>
    </source>
</evidence>
<feature type="transmembrane region" description="Helical" evidence="8">
    <location>
        <begin position="223"/>
        <end position="241"/>
    </location>
</feature>
<gene>
    <name evidence="9" type="ORF">A3K51_00705</name>
</gene>
<sequence>MINSTAIWIVGIFFLIIFLIGVWDRKKVGLADYWVNSRKTNKFVLVATLVSSFIGVGALLSNASIAYSGGGLATLFLLSSMFVYFLIYARFFAPKIKEFGDTHGAFTLPDFLKHRYSKAVQVAGMVVNLITYALWLALQILGLGVFVAAVGGLDPIWATAIGGGIVVLYTTIGGLRADIRTDIFQFIVMLGLLAIFLPMLIAQGGGFQAITNLPASFLGGSEFAPWYVFVFGFLFLGATNITSSDIWQRTYAGDTAKNVKWAMTVGAFVTFAFIIMGTLLGIYGHILLPGIEANMVVPQLLNSFLSPVMFGVVLAGFFAAIMSSADTMLLIMSMTIVHDLTQETFGKKLTEAQTLHLSRWTTFIVGAIAVIVAIAIFSLAHLAIEAVSFVAVLIPTIVFGFYWKKATSQAALWSIVLGTITLVAFLWISPVEAFIPAVVVSFVAFWVVNAIVLSRQKRHNLAQPV</sequence>
<feature type="transmembrane region" description="Helical" evidence="8">
    <location>
        <begin position="66"/>
        <end position="87"/>
    </location>
</feature>
<evidence type="ECO:0000313" key="10">
    <source>
        <dbReference type="Proteomes" id="UP000178085"/>
    </source>
</evidence>
<feature type="transmembrane region" description="Helical" evidence="8">
    <location>
        <begin position="386"/>
        <end position="403"/>
    </location>
</feature>
<dbReference type="InterPro" id="IPR038377">
    <property type="entry name" value="Na/Glc_symporter_sf"/>
</dbReference>
<feature type="transmembrane region" description="Helical" evidence="8">
    <location>
        <begin position="43"/>
        <end position="60"/>
    </location>
</feature>
<keyword evidence="4 8" id="KW-0812">Transmembrane</keyword>
<evidence type="ECO:0000313" key="9">
    <source>
        <dbReference type="EMBL" id="OGB73384.1"/>
    </source>
</evidence>
<protein>
    <recommendedName>
        <fullName evidence="11">Sodium:solute symporter</fullName>
    </recommendedName>
</protein>
<dbReference type="PANTHER" id="PTHR48086:SF7">
    <property type="entry name" value="SODIUM-SOLUTE SYMPORTER-RELATED"/>
    <property type="match status" value="1"/>
</dbReference>
<feature type="transmembrane region" description="Helical" evidence="8">
    <location>
        <begin position="357"/>
        <end position="380"/>
    </location>
</feature>
<dbReference type="PANTHER" id="PTHR48086">
    <property type="entry name" value="SODIUM/PROLINE SYMPORTER-RELATED"/>
    <property type="match status" value="1"/>
</dbReference>
<dbReference type="EMBL" id="METD01000001">
    <property type="protein sequence ID" value="OGB73384.1"/>
    <property type="molecule type" value="Genomic_DNA"/>
</dbReference>
<feature type="transmembrane region" description="Helical" evidence="8">
    <location>
        <begin position="410"/>
        <end position="428"/>
    </location>
</feature>
<feature type="transmembrane region" description="Helical" evidence="8">
    <location>
        <begin position="122"/>
        <end position="150"/>
    </location>
</feature>
<keyword evidence="3" id="KW-0813">Transport</keyword>
<feature type="transmembrane region" description="Helical" evidence="8">
    <location>
        <begin position="308"/>
        <end position="337"/>
    </location>
</feature>
<comment type="similarity">
    <text evidence="2 7">Belongs to the sodium:solute symporter (SSF) (TC 2.A.21) family.</text>
</comment>
<dbReference type="Proteomes" id="UP000178085">
    <property type="component" value="Unassembled WGS sequence"/>
</dbReference>
<accession>A0A1F4NPK3</accession>
<proteinExistence type="inferred from homology"/>
<evidence type="ECO:0008006" key="11">
    <source>
        <dbReference type="Google" id="ProtNLM"/>
    </source>
</evidence>
<dbReference type="Pfam" id="PF00474">
    <property type="entry name" value="SSF"/>
    <property type="match status" value="1"/>
</dbReference>
<dbReference type="PROSITE" id="PS50283">
    <property type="entry name" value="NA_SOLUT_SYMP_3"/>
    <property type="match status" value="1"/>
</dbReference>
<dbReference type="GO" id="GO:0022857">
    <property type="term" value="F:transmembrane transporter activity"/>
    <property type="evidence" value="ECO:0007669"/>
    <property type="project" value="InterPro"/>
</dbReference>
<feature type="transmembrane region" description="Helical" evidence="8">
    <location>
        <begin position="261"/>
        <end position="288"/>
    </location>
</feature>
<keyword evidence="5 8" id="KW-1133">Transmembrane helix</keyword>
<dbReference type="GO" id="GO:0005886">
    <property type="term" value="C:plasma membrane"/>
    <property type="evidence" value="ECO:0007669"/>
    <property type="project" value="TreeGrafter"/>
</dbReference>
<dbReference type="InterPro" id="IPR001734">
    <property type="entry name" value="Na/solute_symporter"/>
</dbReference>
<dbReference type="Gene3D" id="1.20.1730.10">
    <property type="entry name" value="Sodium/glucose cotransporter"/>
    <property type="match status" value="1"/>
</dbReference>
<evidence type="ECO:0000256" key="1">
    <source>
        <dbReference type="ARBA" id="ARBA00004141"/>
    </source>
</evidence>
<evidence type="ECO:0000256" key="6">
    <source>
        <dbReference type="ARBA" id="ARBA00023136"/>
    </source>
</evidence>
<feature type="transmembrane region" description="Helical" evidence="8">
    <location>
        <begin position="6"/>
        <end position="23"/>
    </location>
</feature>
<dbReference type="InterPro" id="IPR050277">
    <property type="entry name" value="Sodium:Solute_Symporter"/>
</dbReference>